<sequence>MSSLHRIQWIDQQIRAENYPNSTLIAKKFEISKRQAQRDIEYMEMSMHAPLFYVAKKRGYCYEDDTYVLPNVYITEEEQKILKYLAHRYRNHQYESSRSIRRVAHLLEHFSESGDEKVNERLPVFDVLPLTIHNMELLSHAIEECNTVYITYRNREGEKEYYICPLQMTSRYNSDYVIAYCDQQDKQLSFRLDDILHVRVTAIRFERTADMEVEIERGKSPLLQPFVAKLKLQHEVNQETWMGYRIISREGSYIDVEFYDTASFLQHLLISEWEALLSPHWLRNQLSARCHRTLASLDISTTNQDESKS</sequence>
<dbReference type="InterPro" id="IPR026881">
    <property type="entry name" value="WYL_dom"/>
</dbReference>
<proteinExistence type="predicted"/>
<dbReference type="PROSITE" id="PS52050">
    <property type="entry name" value="WYL"/>
    <property type="match status" value="1"/>
</dbReference>
<dbReference type="AlphaFoldDB" id="A0A433YCC8"/>
<dbReference type="InterPro" id="IPR051534">
    <property type="entry name" value="CBASS_pafABC_assoc_protein"/>
</dbReference>
<evidence type="ECO:0000259" key="1">
    <source>
        <dbReference type="Pfam" id="PF13280"/>
    </source>
</evidence>
<keyword evidence="3" id="KW-1185">Reference proteome</keyword>
<evidence type="ECO:0000313" key="3">
    <source>
        <dbReference type="Proteomes" id="UP000279446"/>
    </source>
</evidence>
<comment type="caution">
    <text evidence="2">The sequence shown here is derived from an EMBL/GenBank/DDBJ whole genome shotgun (WGS) entry which is preliminary data.</text>
</comment>
<feature type="domain" description="WYL" evidence="1">
    <location>
        <begin position="134"/>
        <end position="200"/>
    </location>
</feature>
<name>A0A433YCC8_9BACL</name>
<gene>
    <name evidence="2" type="ORF">EJP82_07350</name>
</gene>
<dbReference type="EMBL" id="RZNY01000004">
    <property type="protein sequence ID" value="RUT47513.1"/>
    <property type="molecule type" value="Genomic_DNA"/>
</dbReference>
<dbReference type="PANTHER" id="PTHR34580:SF1">
    <property type="entry name" value="PROTEIN PAFC"/>
    <property type="match status" value="1"/>
</dbReference>
<organism evidence="2 3">
    <name type="scientific">Paenibacillus anaericanus</name>
    <dbReference type="NCBI Taxonomy" id="170367"/>
    <lineage>
        <taxon>Bacteria</taxon>
        <taxon>Bacillati</taxon>
        <taxon>Bacillota</taxon>
        <taxon>Bacilli</taxon>
        <taxon>Bacillales</taxon>
        <taxon>Paenibacillaceae</taxon>
        <taxon>Paenibacillus</taxon>
    </lineage>
</organism>
<dbReference type="OrthoDB" id="2663201at2"/>
<protein>
    <submittedName>
        <fullName evidence="2">WYL domain-containing transcriptional regulator</fullName>
    </submittedName>
</protein>
<dbReference type="PANTHER" id="PTHR34580">
    <property type="match status" value="1"/>
</dbReference>
<dbReference type="Pfam" id="PF13280">
    <property type="entry name" value="WYL"/>
    <property type="match status" value="1"/>
</dbReference>
<dbReference type="RefSeq" id="WP_127191391.1">
    <property type="nucleotide sequence ID" value="NZ_RZNY01000004.1"/>
</dbReference>
<evidence type="ECO:0000313" key="2">
    <source>
        <dbReference type="EMBL" id="RUT47513.1"/>
    </source>
</evidence>
<reference evidence="2 3" key="1">
    <citation type="submission" date="2018-12" db="EMBL/GenBank/DDBJ databases">
        <authorList>
            <person name="Sun L."/>
            <person name="Chen Z."/>
        </authorList>
    </citation>
    <scope>NUCLEOTIDE SEQUENCE [LARGE SCALE GENOMIC DNA]</scope>
    <source>
        <strain evidence="2 3">DSM 15890</strain>
    </source>
</reference>
<accession>A0A433YCC8</accession>
<dbReference type="Proteomes" id="UP000279446">
    <property type="component" value="Unassembled WGS sequence"/>
</dbReference>